<evidence type="ECO:0000259" key="9">
    <source>
        <dbReference type="Pfam" id="PF07662"/>
    </source>
</evidence>
<feature type="transmembrane region" description="Helical" evidence="7">
    <location>
        <begin position="87"/>
        <end position="110"/>
    </location>
</feature>
<dbReference type="AlphaFoldDB" id="A0A345PF80"/>
<keyword evidence="3" id="KW-1003">Cell membrane</keyword>
<evidence type="ECO:0000259" key="8">
    <source>
        <dbReference type="Pfam" id="PF01773"/>
    </source>
</evidence>
<feature type="transmembrane region" description="Helical" evidence="7">
    <location>
        <begin position="248"/>
        <end position="270"/>
    </location>
</feature>
<feature type="domain" description="Concentrative nucleoside transporter N-terminal" evidence="8">
    <location>
        <begin position="8"/>
        <end position="80"/>
    </location>
</feature>
<keyword evidence="12" id="KW-1185">Reference proteome</keyword>
<feature type="transmembrane region" description="Helical" evidence="7">
    <location>
        <begin position="31"/>
        <end position="50"/>
    </location>
</feature>
<dbReference type="InterPro" id="IPR002668">
    <property type="entry name" value="CNT_N_dom"/>
</dbReference>
<feature type="transmembrane region" description="Helical" evidence="7">
    <location>
        <begin position="376"/>
        <end position="394"/>
    </location>
</feature>
<keyword evidence="6 7" id="KW-0472">Membrane</keyword>
<evidence type="ECO:0000259" key="10">
    <source>
        <dbReference type="Pfam" id="PF07670"/>
    </source>
</evidence>
<dbReference type="GO" id="GO:0005886">
    <property type="term" value="C:plasma membrane"/>
    <property type="evidence" value="ECO:0007669"/>
    <property type="project" value="UniProtKB-SubCell"/>
</dbReference>
<dbReference type="KEGG" id="ocn:CUC15_06930"/>
<keyword evidence="4 7" id="KW-0812">Transmembrane</keyword>
<accession>A0A345PF80</accession>
<dbReference type="InterPro" id="IPR011642">
    <property type="entry name" value="Gate_dom"/>
</dbReference>
<feature type="transmembrane region" description="Helical" evidence="7">
    <location>
        <begin position="335"/>
        <end position="356"/>
    </location>
</feature>
<feature type="domain" description="Nucleoside transporter/FeoB GTPase Gate" evidence="10">
    <location>
        <begin position="90"/>
        <end position="188"/>
    </location>
</feature>
<evidence type="ECO:0000313" key="12">
    <source>
        <dbReference type="Proteomes" id="UP000253908"/>
    </source>
</evidence>
<feature type="transmembrane region" description="Helical" evidence="7">
    <location>
        <begin position="282"/>
        <end position="302"/>
    </location>
</feature>
<dbReference type="PANTHER" id="PTHR10590:SF23">
    <property type="entry name" value="NUPC_NUPG FAMILY NUCLEOSIDE CNT TRANSPORTER"/>
    <property type="match status" value="1"/>
</dbReference>
<evidence type="ECO:0000256" key="7">
    <source>
        <dbReference type="SAM" id="Phobius"/>
    </source>
</evidence>
<sequence>MGILLGALAIIVTLGISYLLSNDKKNVNFKSLGIMLVLQLLITWFMFSTTIGQAIINGISALFNKLIEFGRAGINFILGGIEVGEGGVFFFNVLLLIIFFATLLSVLTYLKILPFIIKYLGGIVSKVTGLPKIESFNGVNSIFFGQSEALIAIRSQFHHLTANRLFIVSASAMNSVSASIIGSYLQMLPANYILVALPLNMFSALMVSSVIAPVKVPKEEDKVDISDVSDDKSLFEAMGNGALEGGKIALIVAAMIMAFIASLELVNWLIQLVFAGVTLQQILGYIFAPIGILMGIAPSEVLQAGSIMGTKLVTNEFVAMLELQPLLGTLSEKTVGILTVFLTSFANFSSIGIMAGTVKGIDNEKAAIVSGFGLKLLISGILTSILSATVVGLFL</sequence>
<dbReference type="InterPro" id="IPR008276">
    <property type="entry name" value="C_nuclsd_transpt"/>
</dbReference>
<comment type="similarity">
    <text evidence="2">Belongs to the concentrative nucleoside transporter (CNT) (TC 2.A.41) family.</text>
</comment>
<evidence type="ECO:0000256" key="2">
    <source>
        <dbReference type="ARBA" id="ARBA00009033"/>
    </source>
</evidence>
<evidence type="ECO:0000256" key="3">
    <source>
        <dbReference type="ARBA" id="ARBA00022475"/>
    </source>
</evidence>
<dbReference type="Pfam" id="PF01773">
    <property type="entry name" value="Nucleos_tra2_N"/>
    <property type="match status" value="1"/>
</dbReference>
<dbReference type="Proteomes" id="UP000253908">
    <property type="component" value="Chromosome"/>
</dbReference>
<dbReference type="Pfam" id="PF07662">
    <property type="entry name" value="Nucleos_tra2_C"/>
    <property type="match status" value="1"/>
</dbReference>
<gene>
    <name evidence="11" type="ORF">CUC15_06930</name>
</gene>
<dbReference type="RefSeq" id="WP_114915957.1">
    <property type="nucleotide sequence ID" value="NZ_CP024848.1"/>
</dbReference>
<dbReference type="GO" id="GO:0005337">
    <property type="term" value="F:nucleoside transmembrane transporter activity"/>
    <property type="evidence" value="ECO:0007669"/>
    <property type="project" value="InterPro"/>
</dbReference>
<evidence type="ECO:0000256" key="6">
    <source>
        <dbReference type="ARBA" id="ARBA00023136"/>
    </source>
</evidence>
<organism evidence="11 12">
    <name type="scientific">Oceanobacillus zhaokaii</name>
    <dbReference type="NCBI Taxonomy" id="2052660"/>
    <lineage>
        <taxon>Bacteria</taxon>
        <taxon>Bacillati</taxon>
        <taxon>Bacillota</taxon>
        <taxon>Bacilli</taxon>
        <taxon>Bacillales</taxon>
        <taxon>Bacillaceae</taxon>
        <taxon>Oceanobacillus</taxon>
    </lineage>
</organism>
<evidence type="ECO:0000256" key="5">
    <source>
        <dbReference type="ARBA" id="ARBA00022989"/>
    </source>
</evidence>
<dbReference type="OrthoDB" id="9766455at2"/>
<evidence type="ECO:0000256" key="4">
    <source>
        <dbReference type="ARBA" id="ARBA00022692"/>
    </source>
</evidence>
<protein>
    <submittedName>
        <fullName evidence="11">NupC/NupG family nucleoside CNT transporter</fullName>
    </submittedName>
</protein>
<name>A0A345PF80_9BACI</name>
<comment type="subcellular location">
    <subcellularLocation>
        <location evidence="1">Cell membrane</location>
        <topology evidence="1">Multi-pass membrane protein</topology>
    </subcellularLocation>
</comment>
<dbReference type="InterPro" id="IPR011657">
    <property type="entry name" value="CNT_C_dom"/>
</dbReference>
<dbReference type="PANTHER" id="PTHR10590">
    <property type="entry name" value="SODIUM/NUCLEOSIDE COTRANSPORTER"/>
    <property type="match status" value="1"/>
</dbReference>
<dbReference type="GO" id="GO:0015293">
    <property type="term" value="F:symporter activity"/>
    <property type="evidence" value="ECO:0007669"/>
    <property type="project" value="TreeGrafter"/>
</dbReference>
<dbReference type="EMBL" id="CP024848">
    <property type="protein sequence ID" value="AXI08660.1"/>
    <property type="molecule type" value="Genomic_DNA"/>
</dbReference>
<keyword evidence="5 7" id="KW-1133">Transmembrane helix</keyword>
<feature type="transmembrane region" description="Helical" evidence="7">
    <location>
        <begin position="192"/>
        <end position="212"/>
    </location>
</feature>
<reference evidence="12" key="1">
    <citation type="submission" date="2017-11" db="EMBL/GenBank/DDBJ databases">
        <authorList>
            <person name="Zhu W."/>
        </authorList>
    </citation>
    <scope>NUCLEOTIDE SEQUENCE [LARGE SCALE GENOMIC DNA]</scope>
    <source>
        <strain evidence="12">160</strain>
    </source>
</reference>
<proteinExistence type="inferred from homology"/>
<feature type="domain" description="Concentrative nucleoside transporter C-terminal" evidence="9">
    <location>
        <begin position="192"/>
        <end position="392"/>
    </location>
</feature>
<dbReference type="Pfam" id="PF07670">
    <property type="entry name" value="Gate"/>
    <property type="match status" value="1"/>
</dbReference>
<evidence type="ECO:0000256" key="1">
    <source>
        <dbReference type="ARBA" id="ARBA00004651"/>
    </source>
</evidence>
<evidence type="ECO:0000313" key="11">
    <source>
        <dbReference type="EMBL" id="AXI08660.1"/>
    </source>
</evidence>